<organism evidence="2 3">
    <name type="scientific">Microcosmobacter mediterraneus</name>
    <dbReference type="NCBI Taxonomy" id="3075607"/>
    <lineage>
        <taxon>Bacteria</taxon>
        <taxon>Pseudomonadati</taxon>
        <taxon>Bacteroidota</taxon>
        <taxon>Flavobacteriia</taxon>
        <taxon>Flavobacteriales</taxon>
        <taxon>Flavobacteriaceae</taxon>
        <taxon>Microcosmobacter</taxon>
    </lineage>
</organism>
<dbReference type="RefSeq" id="WP_311428028.1">
    <property type="nucleotide sequence ID" value="NZ_JAVRIA010000006.1"/>
</dbReference>
<name>A0ABU2YM83_9FLAO</name>
<evidence type="ECO:0000256" key="1">
    <source>
        <dbReference type="SAM" id="SignalP"/>
    </source>
</evidence>
<proteinExistence type="predicted"/>
<evidence type="ECO:0000313" key="3">
    <source>
        <dbReference type="Proteomes" id="UP001259492"/>
    </source>
</evidence>
<evidence type="ECO:0000313" key="2">
    <source>
        <dbReference type="EMBL" id="MDT0559266.1"/>
    </source>
</evidence>
<comment type="caution">
    <text evidence="2">The sequence shown here is derived from an EMBL/GenBank/DDBJ whole genome shotgun (WGS) entry which is preliminary data.</text>
</comment>
<gene>
    <name evidence="2" type="ORF">RM697_11430</name>
</gene>
<dbReference type="EMBL" id="JAVRIA010000006">
    <property type="protein sequence ID" value="MDT0559266.1"/>
    <property type="molecule type" value="Genomic_DNA"/>
</dbReference>
<dbReference type="Proteomes" id="UP001259492">
    <property type="component" value="Unassembled WGS sequence"/>
</dbReference>
<protein>
    <submittedName>
        <fullName evidence="2">Uncharacterized protein</fullName>
    </submittedName>
</protein>
<reference evidence="2 3" key="1">
    <citation type="submission" date="2023-09" db="EMBL/GenBank/DDBJ databases">
        <authorList>
            <person name="Rey-Velasco X."/>
        </authorList>
    </citation>
    <scope>NUCLEOTIDE SEQUENCE [LARGE SCALE GENOMIC DNA]</scope>
    <source>
        <strain evidence="2 3">W332</strain>
    </source>
</reference>
<keyword evidence="3" id="KW-1185">Reference proteome</keyword>
<feature type="chain" id="PRO_5047533591" evidence="1">
    <location>
        <begin position="22"/>
        <end position="46"/>
    </location>
</feature>
<accession>A0ABU2YM83</accession>
<feature type="signal peptide" evidence="1">
    <location>
        <begin position="1"/>
        <end position="21"/>
    </location>
</feature>
<sequence length="46" mass="4934">MKKLLLSVAALVLATVLLSLDDSNTVDKTLTQDTNANVEKTLESES</sequence>
<keyword evidence="1" id="KW-0732">Signal</keyword>